<sequence length="905" mass="100819">MEISEIEDNLHSIGEPKLHGGMCKSLCSVYVKVLAIFPELEAARPRSTSGIQALCALHIALEKTKNILQHCSECSKLYLAITEDVVLQSICCQIAEILNELEGIEFSLDPTEKQIGDEIIALLQQGRNFNGNCNDNNELESFHQAASKLGITSSRAALRERRALKKLIERARAEEDKRKESIVAYLLHLIRKYSKLFRSEFSDDNDSQGSTPCSPTVNGSLEDGCVPRRNGYVFDRQLSKLSSFNFRPTFKHMSLPPEELRCPISLQLMYDPVIIASGQTYERICIEKWLSDGRNTCPKTQQQLPHLCLTPNYCVKGLVVSWCEQNGIPAPDGPPESLDVNYWGLTLSESDSANSKSLESVGSCKYRGVKVFPLSDSGIIEEAEENEVDAVSRKEDDCDVNAFERCDDFLMVLGKEDDIMKKCKVVEIIRHLLKEDEEARIYMGANGFIEALLHFLQSALCARNEMAQELGAMALFNLAVNNNRNKEMMMALGVLPLLQEMIANSNFVGAATALYLNLSCLEEAKPVIGSSEAVPFLIRILRHENDPQCKLDALHTLYNLSSHPTNIPCLLQCGIVEGLQALITHSTDNTFTEKSIAVLINLASSKTARDEIILSPDLVSGLATILDVGEPVEQEQAAACLLILCSGNEMCGQMVLREGVIPSLVSISVNGTVRGKQKAQKLLMLFREQRQSDPPPAHTRQKPESSDTTTSARDSKPLFSHRRDVQALQVRWVLPQPACIASIVECYVTLKIHMDFGSGIPGDGRCLFRSVAHGAYLREGKPSPSESHGRELADELREKVADEFIKRRADSEWFVEGDFDTYVTQMRQPQVWGGEPELLMSSHVLQVPITVHMWDKKTNCLKIIAEYGQEYGKESPIRVLYHGYGHYDALQSPFGGPKSKPNKKR</sequence>
<reference evidence="11" key="1">
    <citation type="submission" date="2024-07" db="EMBL/GenBank/DDBJ databases">
        <title>Two chromosome-level genome assemblies of Korean endemic species Abeliophyllum distichum and Forsythia ovata (Oleaceae).</title>
        <authorList>
            <person name="Jang H."/>
        </authorList>
    </citation>
    <scope>NUCLEOTIDE SEQUENCE [LARGE SCALE GENOMIC DNA]</scope>
</reference>
<dbReference type="GO" id="GO:0061630">
    <property type="term" value="F:ubiquitin protein ligase activity"/>
    <property type="evidence" value="ECO:0007669"/>
    <property type="project" value="UniProtKB-EC"/>
</dbReference>
<dbReference type="InterPro" id="IPR003323">
    <property type="entry name" value="OTU_dom"/>
</dbReference>
<dbReference type="SMART" id="SM00504">
    <property type="entry name" value="Ubox"/>
    <property type="match status" value="1"/>
</dbReference>
<dbReference type="FunFam" id="3.30.40.10:FF:000114">
    <property type="entry name" value="RING-type E3 ubiquitin transferase"/>
    <property type="match status" value="1"/>
</dbReference>
<dbReference type="SUPFAM" id="SSF48371">
    <property type="entry name" value="ARM repeat"/>
    <property type="match status" value="1"/>
</dbReference>
<protein>
    <recommendedName>
        <fullName evidence="3">RING-type E3 ubiquitin transferase</fullName>
        <ecNumber evidence="3">2.3.2.27</ecNumber>
    </recommendedName>
</protein>
<evidence type="ECO:0000313" key="10">
    <source>
        <dbReference type="EMBL" id="KAL2543347.1"/>
    </source>
</evidence>
<feature type="domain" description="U-box" evidence="9">
    <location>
        <begin position="255"/>
        <end position="329"/>
    </location>
</feature>
<dbReference type="InterPro" id="IPR000225">
    <property type="entry name" value="Armadillo"/>
</dbReference>
<dbReference type="AlphaFoldDB" id="A0ABD1W1B8"/>
<dbReference type="SUPFAM" id="SSF54001">
    <property type="entry name" value="Cysteine proteinases"/>
    <property type="match status" value="1"/>
</dbReference>
<dbReference type="InterPro" id="IPR003613">
    <property type="entry name" value="Ubox_domain"/>
</dbReference>
<accession>A0ABD1W1B8</accession>
<keyword evidence="5" id="KW-0677">Repeat</keyword>
<evidence type="ECO:0000259" key="8">
    <source>
        <dbReference type="PROSITE" id="PS50802"/>
    </source>
</evidence>
<feature type="region of interest" description="Disordered" evidence="7">
    <location>
        <begin position="688"/>
        <end position="718"/>
    </location>
</feature>
<evidence type="ECO:0000256" key="1">
    <source>
        <dbReference type="ARBA" id="ARBA00000900"/>
    </source>
</evidence>
<dbReference type="Gene3D" id="3.30.40.10">
    <property type="entry name" value="Zinc/RING finger domain, C3HC4 (zinc finger)"/>
    <property type="match status" value="1"/>
</dbReference>
<dbReference type="InterPro" id="IPR047947">
    <property type="entry name" value="OTU4_OTU"/>
</dbReference>
<proteinExistence type="predicted"/>
<keyword evidence="6" id="KW-0833">Ubl conjugation pathway</keyword>
<evidence type="ECO:0000256" key="7">
    <source>
        <dbReference type="SAM" id="MobiDB-lite"/>
    </source>
</evidence>
<evidence type="ECO:0000256" key="4">
    <source>
        <dbReference type="ARBA" id="ARBA00022679"/>
    </source>
</evidence>
<evidence type="ECO:0000256" key="2">
    <source>
        <dbReference type="ARBA" id="ARBA00004906"/>
    </source>
</evidence>
<evidence type="ECO:0000256" key="3">
    <source>
        <dbReference type="ARBA" id="ARBA00012483"/>
    </source>
</evidence>
<evidence type="ECO:0000313" key="11">
    <source>
        <dbReference type="Proteomes" id="UP001604336"/>
    </source>
</evidence>
<dbReference type="SUPFAM" id="SSF57850">
    <property type="entry name" value="RING/U-box"/>
    <property type="match status" value="1"/>
</dbReference>
<feature type="domain" description="OTU" evidence="8">
    <location>
        <begin position="755"/>
        <end position="893"/>
    </location>
</feature>
<comment type="catalytic activity">
    <reaction evidence="1">
        <text>S-ubiquitinyl-[E2 ubiquitin-conjugating enzyme]-L-cysteine + [acceptor protein]-L-lysine = [E2 ubiquitin-conjugating enzyme]-L-cysteine + N(6)-ubiquitinyl-[acceptor protein]-L-lysine.</text>
        <dbReference type="EC" id="2.3.2.27"/>
    </reaction>
</comment>
<dbReference type="Pfam" id="PF25598">
    <property type="entry name" value="ARM_PUB"/>
    <property type="match status" value="1"/>
</dbReference>
<dbReference type="PANTHER" id="PTHR23315:SF284">
    <property type="entry name" value="U-BOX DOMAIN-CONTAINING PROTEIN 7"/>
    <property type="match status" value="1"/>
</dbReference>
<dbReference type="SMART" id="SM00185">
    <property type="entry name" value="ARM"/>
    <property type="match status" value="4"/>
</dbReference>
<dbReference type="CDD" id="cd22760">
    <property type="entry name" value="OTU_plant_OTU4-like"/>
    <property type="match status" value="1"/>
</dbReference>
<dbReference type="Gene3D" id="3.90.70.80">
    <property type="match status" value="1"/>
</dbReference>
<dbReference type="Proteomes" id="UP001604336">
    <property type="component" value="Unassembled WGS sequence"/>
</dbReference>
<dbReference type="EC" id="2.3.2.27" evidence="3"/>
<dbReference type="InterPro" id="IPR011989">
    <property type="entry name" value="ARM-like"/>
</dbReference>
<comment type="caution">
    <text evidence="10">The sequence shown here is derived from an EMBL/GenBank/DDBJ whole genome shotgun (WGS) entry which is preliminary data.</text>
</comment>
<dbReference type="Pfam" id="PF04564">
    <property type="entry name" value="U-box"/>
    <property type="match status" value="1"/>
</dbReference>
<gene>
    <name evidence="10" type="ORF">Adt_04325</name>
</gene>
<evidence type="ECO:0000259" key="9">
    <source>
        <dbReference type="PROSITE" id="PS51698"/>
    </source>
</evidence>
<dbReference type="CDD" id="cd16664">
    <property type="entry name" value="RING-Ubox_PUB"/>
    <property type="match status" value="1"/>
</dbReference>
<dbReference type="PANTHER" id="PTHR23315">
    <property type="entry name" value="U BOX DOMAIN-CONTAINING"/>
    <property type="match status" value="1"/>
</dbReference>
<evidence type="ECO:0000256" key="5">
    <source>
        <dbReference type="ARBA" id="ARBA00022737"/>
    </source>
</evidence>
<dbReference type="InterPro" id="IPR013083">
    <property type="entry name" value="Znf_RING/FYVE/PHD"/>
</dbReference>
<keyword evidence="11" id="KW-1185">Reference proteome</keyword>
<dbReference type="InterPro" id="IPR038765">
    <property type="entry name" value="Papain-like_cys_pep_sf"/>
</dbReference>
<dbReference type="Pfam" id="PF02338">
    <property type="entry name" value="OTU"/>
    <property type="match status" value="1"/>
</dbReference>
<dbReference type="InterPro" id="IPR045210">
    <property type="entry name" value="RING-Ubox_PUB"/>
</dbReference>
<dbReference type="PROSITE" id="PS50802">
    <property type="entry name" value="OTU"/>
    <property type="match status" value="1"/>
</dbReference>
<dbReference type="InterPro" id="IPR058678">
    <property type="entry name" value="ARM_PUB"/>
</dbReference>
<dbReference type="InterPro" id="IPR016024">
    <property type="entry name" value="ARM-type_fold"/>
</dbReference>
<dbReference type="FunFam" id="3.90.70.80:FF:000007">
    <property type="entry name" value="OTU domain-containing protein"/>
    <property type="match status" value="1"/>
</dbReference>
<comment type="pathway">
    <text evidence="2">Protein modification; protein ubiquitination.</text>
</comment>
<name>A0ABD1W1B8_9LAMI</name>
<dbReference type="EMBL" id="JBFOLK010000001">
    <property type="protein sequence ID" value="KAL2543347.1"/>
    <property type="molecule type" value="Genomic_DNA"/>
</dbReference>
<keyword evidence="4" id="KW-0808">Transferase</keyword>
<organism evidence="10 11">
    <name type="scientific">Abeliophyllum distichum</name>
    <dbReference type="NCBI Taxonomy" id="126358"/>
    <lineage>
        <taxon>Eukaryota</taxon>
        <taxon>Viridiplantae</taxon>
        <taxon>Streptophyta</taxon>
        <taxon>Embryophyta</taxon>
        <taxon>Tracheophyta</taxon>
        <taxon>Spermatophyta</taxon>
        <taxon>Magnoliopsida</taxon>
        <taxon>eudicotyledons</taxon>
        <taxon>Gunneridae</taxon>
        <taxon>Pentapetalae</taxon>
        <taxon>asterids</taxon>
        <taxon>lamiids</taxon>
        <taxon>Lamiales</taxon>
        <taxon>Oleaceae</taxon>
        <taxon>Forsythieae</taxon>
        <taxon>Abeliophyllum</taxon>
    </lineage>
</organism>
<dbReference type="PROSITE" id="PS51698">
    <property type="entry name" value="U_BOX"/>
    <property type="match status" value="1"/>
</dbReference>
<dbReference type="Gene3D" id="1.25.10.10">
    <property type="entry name" value="Leucine-rich Repeat Variant"/>
    <property type="match status" value="2"/>
</dbReference>
<evidence type="ECO:0000256" key="6">
    <source>
        <dbReference type="ARBA" id="ARBA00022786"/>
    </source>
</evidence>